<dbReference type="EMBL" id="JAKWFO010000003">
    <property type="protein sequence ID" value="KAI9638285.1"/>
    <property type="molecule type" value="Genomic_DNA"/>
</dbReference>
<gene>
    <name evidence="2" type="ORF">MKK02DRAFT_42675</name>
</gene>
<protein>
    <recommendedName>
        <fullName evidence="4">CBS domain-containing protein</fullName>
    </recommendedName>
</protein>
<feature type="compositionally biased region" description="Polar residues" evidence="1">
    <location>
        <begin position="124"/>
        <end position="139"/>
    </location>
</feature>
<organism evidence="2 3">
    <name type="scientific">Dioszegia hungarica</name>
    <dbReference type="NCBI Taxonomy" id="4972"/>
    <lineage>
        <taxon>Eukaryota</taxon>
        <taxon>Fungi</taxon>
        <taxon>Dikarya</taxon>
        <taxon>Basidiomycota</taxon>
        <taxon>Agaricomycotina</taxon>
        <taxon>Tremellomycetes</taxon>
        <taxon>Tremellales</taxon>
        <taxon>Bulleribasidiaceae</taxon>
        <taxon>Dioszegia</taxon>
    </lineage>
</organism>
<feature type="region of interest" description="Disordered" evidence="1">
    <location>
        <begin position="450"/>
        <end position="487"/>
    </location>
</feature>
<feature type="region of interest" description="Disordered" evidence="1">
    <location>
        <begin position="584"/>
        <end position="645"/>
    </location>
</feature>
<keyword evidence="3" id="KW-1185">Reference proteome</keyword>
<dbReference type="GeneID" id="77731315"/>
<evidence type="ECO:0008006" key="4">
    <source>
        <dbReference type="Google" id="ProtNLM"/>
    </source>
</evidence>
<feature type="region of interest" description="Disordered" evidence="1">
    <location>
        <begin position="1"/>
        <end position="169"/>
    </location>
</feature>
<feature type="compositionally biased region" description="Low complexity" evidence="1">
    <location>
        <begin position="105"/>
        <end position="121"/>
    </location>
</feature>
<evidence type="ECO:0000313" key="3">
    <source>
        <dbReference type="Proteomes" id="UP001164286"/>
    </source>
</evidence>
<dbReference type="RefSeq" id="XP_052948062.1">
    <property type="nucleotide sequence ID" value="XM_053092110.1"/>
</dbReference>
<feature type="compositionally biased region" description="Low complexity" evidence="1">
    <location>
        <begin position="145"/>
        <end position="154"/>
    </location>
</feature>
<evidence type="ECO:0000313" key="2">
    <source>
        <dbReference type="EMBL" id="KAI9638285.1"/>
    </source>
</evidence>
<reference evidence="2" key="1">
    <citation type="journal article" date="2022" name="G3 (Bethesda)">
        <title>High quality genome of the basidiomycete yeast Dioszegia hungarica PDD-24b-2 isolated from cloud water.</title>
        <authorList>
            <person name="Jarrige D."/>
            <person name="Haridas S."/>
            <person name="Bleykasten-Grosshans C."/>
            <person name="Joly M."/>
            <person name="Nadalig T."/>
            <person name="Sancelme M."/>
            <person name="Vuilleumier S."/>
            <person name="Grigoriev I.V."/>
            <person name="Amato P."/>
            <person name="Bringel F."/>
        </authorList>
    </citation>
    <scope>NUCLEOTIDE SEQUENCE</scope>
    <source>
        <strain evidence="2">PDD-24b-2</strain>
    </source>
</reference>
<sequence>MSESRSSYTVPRPRPSEDPSRTTILSSRPILMPSSPVQAATRRPSIPVSPSWTATSPRSGPVPVPQRHGSISHHSQARHSPHNSLSSMGDSFYPRSISPGPLLPALSNMSTSASNSAAAPAKRQQGQAHQKGASSTSLASLFAPSSAGAGTGTSLGREESGLGRTKSDRRRSVVLDGLKSDLRRSSTKESLLNLAEDEGQWLDITSKEILDGMAGKADVVKVVKEDMGMEEAVEIMIQSNYQCLLVQKRSGFAFFDYADLNTFLLLVLHATSASPKSSRSPSRHVSIKRVSGDYTSSESAIVDDGPEPTADFLDERSKAIVAKLRKFEKIPIGSVTDISGKDPYHAFPSTTPLRTLLPLFASGLHKIALTTAGSSDPPTIVTDLAVIEHLVALPSADQPAIFKAAVTSPSAAFPLHPLISLPGTASVLDAMQVMSINGLSALGVLSGPGSLSGRSDARRKSSGSSGSSSGALMFRSSSSSGLSGSPLVSPSAEMLASPFDTLGMGGLTSVVTAKECTRVVVPSEGKQVLGMGLEEMVKKSQYVEEAGQDRGEERVPVHTIPYNSTILHAAHLILATSSSRVFLRPPSTETTPAASNLSPPLSPSPSLSTSQSSPPSSPSLSLLSLTDARPSPSGGLTTLPAPPPTQLSTHYVVSTLDILSCLARAYHDKLTPPAGVRRIDASAVDEATGDGTGDRKKRERDRLRGSIMIPAGGDLGGWGLDPVALRRRRQSSFVSPVVAPGEEGAEGKEGGFERWRWASRVEKL</sequence>
<accession>A0AA38HDR1</accession>
<feature type="compositionally biased region" description="Low complexity" evidence="1">
    <location>
        <begin position="462"/>
        <end position="487"/>
    </location>
</feature>
<name>A0AA38HDR1_9TREE</name>
<proteinExistence type="predicted"/>
<evidence type="ECO:0000256" key="1">
    <source>
        <dbReference type="SAM" id="MobiDB-lite"/>
    </source>
</evidence>
<feature type="region of interest" description="Disordered" evidence="1">
    <location>
        <begin position="681"/>
        <end position="700"/>
    </location>
</feature>
<dbReference type="Proteomes" id="UP001164286">
    <property type="component" value="Unassembled WGS sequence"/>
</dbReference>
<feature type="compositionally biased region" description="Low complexity" evidence="1">
    <location>
        <begin position="595"/>
        <end position="625"/>
    </location>
</feature>
<comment type="caution">
    <text evidence="2">The sequence shown here is derived from an EMBL/GenBank/DDBJ whole genome shotgun (WGS) entry which is preliminary data.</text>
</comment>
<feature type="compositionally biased region" description="Polar residues" evidence="1">
    <location>
        <begin position="48"/>
        <end position="58"/>
    </location>
</feature>
<dbReference type="AlphaFoldDB" id="A0AA38HDR1"/>